<dbReference type="AlphaFoldDB" id="A0A9P7DFE9"/>
<sequence>MCASRALIVQTDTPSRSVPPATPSHSLYSLSPALSRHLLLLTLGVQLFSPALGIRLFTMGLQILTHRVPSFFVVDPTYHPSSLGIICLIVQARCACCQHEDKRFDVAVVVYVALPRISEKARCQRACSTYSVISRYHVLKSVLTSGHRTVELANGWAGLVITTESCFDYLNGAIVTLDTYALSLFHLGVLVKKENDSRSTASH</sequence>
<dbReference type="Proteomes" id="UP000719766">
    <property type="component" value="Unassembled WGS sequence"/>
</dbReference>
<evidence type="ECO:0000256" key="3">
    <source>
        <dbReference type="ARBA" id="ARBA00022989"/>
    </source>
</evidence>
<keyword evidence="3" id="KW-1133">Transmembrane helix</keyword>
<organism evidence="5 6">
    <name type="scientific">Suillus plorans</name>
    <dbReference type="NCBI Taxonomy" id="116603"/>
    <lineage>
        <taxon>Eukaryota</taxon>
        <taxon>Fungi</taxon>
        <taxon>Dikarya</taxon>
        <taxon>Basidiomycota</taxon>
        <taxon>Agaricomycotina</taxon>
        <taxon>Agaricomycetes</taxon>
        <taxon>Agaricomycetidae</taxon>
        <taxon>Boletales</taxon>
        <taxon>Suillineae</taxon>
        <taxon>Suillaceae</taxon>
        <taxon>Suillus</taxon>
    </lineage>
</organism>
<evidence type="ECO:0000256" key="1">
    <source>
        <dbReference type="ARBA" id="ARBA00004141"/>
    </source>
</evidence>
<proteinExistence type="predicted"/>
<keyword evidence="6" id="KW-1185">Reference proteome</keyword>
<evidence type="ECO:0000313" key="6">
    <source>
        <dbReference type="Proteomes" id="UP000719766"/>
    </source>
</evidence>
<keyword evidence="4" id="KW-0472">Membrane</keyword>
<keyword evidence="2" id="KW-0812">Transmembrane</keyword>
<reference evidence="5" key="1">
    <citation type="journal article" date="2020" name="New Phytol.">
        <title>Comparative genomics reveals dynamic genome evolution in host specialist ectomycorrhizal fungi.</title>
        <authorList>
            <person name="Lofgren L.A."/>
            <person name="Nguyen N.H."/>
            <person name="Vilgalys R."/>
            <person name="Ruytinx J."/>
            <person name="Liao H.L."/>
            <person name="Branco S."/>
            <person name="Kuo A."/>
            <person name="LaButti K."/>
            <person name="Lipzen A."/>
            <person name="Andreopoulos W."/>
            <person name="Pangilinan J."/>
            <person name="Riley R."/>
            <person name="Hundley H."/>
            <person name="Na H."/>
            <person name="Barry K."/>
            <person name="Grigoriev I.V."/>
            <person name="Stajich J.E."/>
            <person name="Kennedy P.G."/>
        </authorList>
    </citation>
    <scope>NUCLEOTIDE SEQUENCE</scope>
    <source>
        <strain evidence="5">S12</strain>
    </source>
</reference>
<name>A0A9P7DFE9_9AGAM</name>
<evidence type="ECO:0000256" key="2">
    <source>
        <dbReference type="ARBA" id="ARBA00022692"/>
    </source>
</evidence>
<comment type="caution">
    <text evidence="5">The sequence shown here is derived from an EMBL/GenBank/DDBJ whole genome shotgun (WGS) entry which is preliminary data.</text>
</comment>
<dbReference type="Pfam" id="PF04479">
    <property type="entry name" value="RTA1"/>
    <property type="match status" value="1"/>
</dbReference>
<gene>
    <name evidence="5" type="ORF">HD556DRAFT_1310613</name>
</gene>
<dbReference type="GeneID" id="64594199"/>
<dbReference type="InterPro" id="IPR007568">
    <property type="entry name" value="RTA1"/>
</dbReference>
<comment type="subcellular location">
    <subcellularLocation>
        <location evidence="1">Membrane</location>
        <topology evidence="1">Multi-pass membrane protein</topology>
    </subcellularLocation>
</comment>
<dbReference type="EMBL" id="JABBWE010000050">
    <property type="protein sequence ID" value="KAG1790401.1"/>
    <property type="molecule type" value="Genomic_DNA"/>
</dbReference>
<evidence type="ECO:0000313" key="5">
    <source>
        <dbReference type="EMBL" id="KAG1790401.1"/>
    </source>
</evidence>
<evidence type="ECO:0000256" key="4">
    <source>
        <dbReference type="ARBA" id="ARBA00023136"/>
    </source>
</evidence>
<dbReference type="OrthoDB" id="2677703at2759"/>
<dbReference type="GO" id="GO:0016020">
    <property type="term" value="C:membrane"/>
    <property type="evidence" value="ECO:0007669"/>
    <property type="project" value="UniProtKB-SubCell"/>
</dbReference>
<dbReference type="RefSeq" id="XP_041157369.1">
    <property type="nucleotide sequence ID" value="XM_041300435.1"/>
</dbReference>
<accession>A0A9P7DFE9</accession>
<protein>
    <submittedName>
        <fullName evidence="5">Uncharacterized protein</fullName>
    </submittedName>
</protein>